<sequence length="153" mass="16211">MLIEKRLEDLGITLPKVPTPVGTYIPAVQMGGLLFLGGQGPLLPTGENALGKLGDGVSVAEGYDRARLTGLYLIAVMKETLGDLDRVKRIGKVLGMVNCVPEFGDTPGVINGCSDLFLQVFGEKGRHARSSVGMSTLPGNMTVEIECVIEIEP</sequence>
<dbReference type="OrthoDB" id="9806350at2"/>
<dbReference type="Proteomes" id="UP000184485">
    <property type="component" value="Unassembled WGS sequence"/>
</dbReference>
<dbReference type="RefSeq" id="WP_073053255.1">
    <property type="nucleotide sequence ID" value="NZ_FQUP01000002.1"/>
</dbReference>
<evidence type="ECO:0000313" key="3">
    <source>
        <dbReference type="Proteomes" id="UP000184485"/>
    </source>
</evidence>
<dbReference type="Pfam" id="PF14588">
    <property type="entry name" value="YjgF_endoribonc"/>
    <property type="match status" value="1"/>
</dbReference>
<accession>A0A1M5D6V9</accession>
<gene>
    <name evidence="2" type="ORF">SAMN02745157_2580</name>
</gene>
<keyword evidence="3" id="KW-1185">Reference proteome</keyword>
<feature type="domain" description="Endoribonuclease L-PSP/chorismate mutase-like" evidence="1">
    <location>
        <begin position="4"/>
        <end position="140"/>
    </location>
</feature>
<reference evidence="2 3" key="1">
    <citation type="submission" date="2016-11" db="EMBL/GenBank/DDBJ databases">
        <authorList>
            <person name="Jaros S."/>
            <person name="Januszkiewicz K."/>
            <person name="Wedrychowicz H."/>
        </authorList>
    </citation>
    <scope>NUCLEOTIDE SEQUENCE [LARGE SCALE GENOMIC DNA]</scope>
    <source>
        <strain evidence="2 3">DSM 19436</strain>
    </source>
</reference>
<dbReference type="EMBL" id="FQUP01000002">
    <property type="protein sequence ID" value="SHF62681.1"/>
    <property type="molecule type" value="Genomic_DNA"/>
</dbReference>
<evidence type="ECO:0000259" key="1">
    <source>
        <dbReference type="Pfam" id="PF14588"/>
    </source>
</evidence>
<dbReference type="CDD" id="cd02199">
    <property type="entry name" value="YjgF_YER057c_UK114_like_1"/>
    <property type="match status" value="1"/>
</dbReference>
<organism evidence="2 3">
    <name type="scientific">Kaistia soli DSM 19436</name>
    <dbReference type="NCBI Taxonomy" id="1122133"/>
    <lineage>
        <taxon>Bacteria</taxon>
        <taxon>Pseudomonadati</taxon>
        <taxon>Pseudomonadota</taxon>
        <taxon>Alphaproteobacteria</taxon>
        <taxon>Hyphomicrobiales</taxon>
        <taxon>Kaistiaceae</taxon>
        <taxon>Kaistia</taxon>
    </lineage>
</organism>
<dbReference type="InterPro" id="IPR013813">
    <property type="entry name" value="Endoribo_LPSP/chorism_mut-like"/>
</dbReference>
<dbReference type="PANTHER" id="PTHR43760:SF1">
    <property type="entry name" value="ENDORIBONUCLEASE L-PSP_CHORISMATE MUTASE-LIKE DOMAIN-CONTAINING PROTEIN"/>
    <property type="match status" value="1"/>
</dbReference>
<evidence type="ECO:0000313" key="2">
    <source>
        <dbReference type="EMBL" id="SHF62681.1"/>
    </source>
</evidence>
<dbReference type="STRING" id="1122133.SAMN02745157_2580"/>
<proteinExistence type="predicted"/>
<dbReference type="Gene3D" id="3.30.1330.40">
    <property type="entry name" value="RutC-like"/>
    <property type="match status" value="1"/>
</dbReference>
<dbReference type="SUPFAM" id="SSF55298">
    <property type="entry name" value="YjgF-like"/>
    <property type="match status" value="1"/>
</dbReference>
<protein>
    <submittedName>
        <fullName evidence="2">Enamine deaminase RidA, house cleaning of reactive enamine intermediates, YjgF/YER057c/UK114 family</fullName>
    </submittedName>
</protein>
<dbReference type="PANTHER" id="PTHR43760">
    <property type="entry name" value="ENDORIBONUCLEASE-RELATED"/>
    <property type="match status" value="1"/>
</dbReference>
<dbReference type="InterPro" id="IPR035959">
    <property type="entry name" value="RutC-like_sf"/>
</dbReference>
<name>A0A1M5D6V9_9HYPH</name>
<dbReference type="AlphaFoldDB" id="A0A1M5D6V9"/>